<gene>
    <name evidence="2" type="ORF">B5V51_7273</name>
</gene>
<proteinExistence type="predicted"/>
<organism evidence="2">
    <name type="scientific">Heliothis virescens</name>
    <name type="common">Tobacco budworm moth</name>
    <dbReference type="NCBI Taxonomy" id="7102"/>
    <lineage>
        <taxon>Eukaryota</taxon>
        <taxon>Metazoa</taxon>
        <taxon>Ecdysozoa</taxon>
        <taxon>Arthropoda</taxon>
        <taxon>Hexapoda</taxon>
        <taxon>Insecta</taxon>
        <taxon>Pterygota</taxon>
        <taxon>Neoptera</taxon>
        <taxon>Endopterygota</taxon>
        <taxon>Lepidoptera</taxon>
        <taxon>Glossata</taxon>
        <taxon>Ditrysia</taxon>
        <taxon>Noctuoidea</taxon>
        <taxon>Noctuidae</taxon>
        <taxon>Heliothinae</taxon>
        <taxon>Heliothis</taxon>
    </lineage>
</organism>
<feature type="transmembrane region" description="Helical" evidence="1">
    <location>
        <begin position="6"/>
        <end position="29"/>
    </location>
</feature>
<dbReference type="AlphaFoldDB" id="A0A2A4J4Y2"/>
<protein>
    <submittedName>
        <fullName evidence="2">Uncharacterized protein</fullName>
    </submittedName>
</protein>
<keyword evidence="1" id="KW-0812">Transmembrane</keyword>
<dbReference type="EMBL" id="NWSH01003218">
    <property type="protein sequence ID" value="PCG66738.1"/>
    <property type="molecule type" value="Genomic_DNA"/>
</dbReference>
<reference evidence="2" key="1">
    <citation type="submission" date="2017-09" db="EMBL/GenBank/DDBJ databases">
        <title>Contemporary evolution of a Lepidopteran species, Heliothis virescens, in response to modern agricultural practices.</title>
        <authorList>
            <person name="Fritz M.L."/>
            <person name="Deyonke A.M."/>
            <person name="Papanicolaou A."/>
            <person name="Micinski S."/>
            <person name="Westbrook J."/>
            <person name="Gould F."/>
        </authorList>
    </citation>
    <scope>NUCLEOTIDE SEQUENCE [LARGE SCALE GENOMIC DNA]</scope>
    <source>
        <strain evidence="2">HvINT-</strain>
        <tissue evidence="2">Whole body</tissue>
    </source>
</reference>
<sequence>MASGKALYSIAVVALGFICFVVGAIAVGLPTWGNFHSLDNPNFDQGYFGPWRVCKKLLYNREKCGTDVSKFQPSSKLPISIYLWIYAHNAV</sequence>
<name>A0A2A4J4Y2_HELVI</name>
<evidence type="ECO:0000256" key="1">
    <source>
        <dbReference type="SAM" id="Phobius"/>
    </source>
</evidence>
<evidence type="ECO:0000313" key="2">
    <source>
        <dbReference type="EMBL" id="PCG66738.1"/>
    </source>
</evidence>
<accession>A0A2A4J4Y2</accession>
<comment type="caution">
    <text evidence="2">The sequence shown here is derived from an EMBL/GenBank/DDBJ whole genome shotgun (WGS) entry which is preliminary data.</text>
</comment>
<keyword evidence="1" id="KW-1133">Transmembrane helix</keyword>
<keyword evidence="1" id="KW-0472">Membrane</keyword>